<evidence type="ECO:0000313" key="8">
    <source>
        <dbReference type="EMBL" id="CAF4527939.1"/>
    </source>
</evidence>
<dbReference type="EMBL" id="CAJOBP010006421">
    <property type="protein sequence ID" value="CAF4492575.1"/>
    <property type="molecule type" value="Genomic_DNA"/>
</dbReference>
<evidence type="ECO:0000313" key="10">
    <source>
        <dbReference type="EMBL" id="CAF4848264.1"/>
    </source>
</evidence>
<keyword evidence="13" id="KW-1185">Reference proteome</keyword>
<dbReference type="Proteomes" id="UP000663873">
    <property type="component" value="Unassembled WGS sequence"/>
</dbReference>
<dbReference type="EMBL" id="CAJOBR010006643">
    <property type="protein sequence ID" value="CAF4848264.1"/>
    <property type="molecule type" value="Genomic_DNA"/>
</dbReference>
<accession>A0A817NL75</accession>
<dbReference type="AlphaFoldDB" id="A0A817NL75"/>
<dbReference type="Proteomes" id="UP000663851">
    <property type="component" value="Unassembled WGS sequence"/>
</dbReference>
<evidence type="ECO:0000313" key="13">
    <source>
        <dbReference type="Proteomes" id="UP000663873"/>
    </source>
</evidence>
<dbReference type="EMBL" id="CAJNXB010000897">
    <property type="protein sequence ID" value="CAF3112845.1"/>
    <property type="molecule type" value="Genomic_DNA"/>
</dbReference>
<dbReference type="EMBL" id="CAJOBO010004897">
    <property type="protein sequence ID" value="CAF4532559.1"/>
    <property type="molecule type" value="Genomic_DNA"/>
</dbReference>
<sequence>MFLRIFCLLFIPSCLLVNAAFPAPSIYRKAAVGLKFYRSYASHNPLVYSLLNILIHNKHAKAFISDQAIEMALNDLKELDQKTGKKNEELFRELIYGKICKPSDNNCVNSNRSTPTRLSPELAQRIITSLDKYVSSDGANQNASDDDGTWVVNNGDKLNLKGIN</sequence>
<dbReference type="EMBL" id="CAJNYU010003308">
    <property type="protein sequence ID" value="CAF3659424.1"/>
    <property type="molecule type" value="Genomic_DNA"/>
</dbReference>
<dbReference type="EMBL" id="CAJNYT010000803">
    <property type="protein sequence ID" value="CAF3374087.1"/>
    <property type="molecule type" value="Genomic_DNA"/>
</dbReference>
<evidence type="ECO:0000313" key="12">
    <source>
        <dbReference type="Proteomes" id="UP000663825"/>
    </source>
</evidence>
<proteinExistence type="predicted"/>
<evidence type="ECO:0000313" key="7">
    <source>
        <dbReference type="EMBL" id="CAF4492575.1"/>
    </source>
</evidence>
<evidence type="ECO:0000313" key="2">
    <source>
        <dbReference type="EMBL" id="CAF3112845.1"/>
    </source>
</evidence>
<dbReference type="Proteomes" id="UP000663865">
    <property type="component" value="Unassembled WGS sequence"/>
</dbReference>
<name>A0A817NL75_9BILA</name>
<organism evidence="2 12">
    <name type="scientific">Rotaria socialis</name>
    <dbReference type="NCBI Taxonomy" id="392032"/>
    <lineage>
        <taxon>Eukaryota</taxon>
        <taxon>Metazoa</taxon>
        <taxon>Spiralia</taxon>
        <taxon>Gnathifera</taxon>
        <taxon>Rotifera</taxon>
        <taxon>Eurotatoria</taxon>
        <taxon>Bdelloidea</taxon>
        <taxon>Philodinida</taxon>
        <taxon>Philodinidae</taxon>
        <taxon>Rotaria</taxon>
    </lineage>
</organism>
<evidence type="ECO:0000256" key="1">
    <source>
        <dbReference type="SAM" id="SignalP"/>
    </source>
</evidence>
<dbReference type="Proteomes" id="UP000663862">
    <property type="component" value="Unassembled WGS sequence"/>
</dbReference>
<dbReference type="EMBL" id="CAJOBQ010001942">
    <property type="protein sequence ID" value="CAF4527939.1"/>
    <property type="molecule type" value="Genomic_DNA"/>
</dbReference>
<evidence type="ECO:0000313" key="11">
    <source>
        <dbReference type="EMBL" id="CAF4889466.1"/>
    </source>
</evidence>
<feature type="chain" id="PRO_5036231799" evidence="1">
    <location>
        <begin position="20"/>
        <end position="164"/>
    </location>
</feature>
<evidence type="ECO:0000313" key="5">
    <source>
        <dbReference type="EMBL" id="CAF3609614.1"/>
    </source>
</evidence>
<dbReference type="EMBL" id="CAJNYD010004579">
    <property type="protein sequence ID" value="CAF3609614.1"/>
    <property type="molecule type" value="Genomic_DNA"/>
</dbReference>
<dbReference type="Proteomes" id="UP000663872">
    <property type="component" value="Unassembled WGS sequence"/>
</dbReference>
<evidence type="ECO:0000313" key="3">
    <source>
        <dbReference type="EMBL" id="CAF3374087.1"/>
    </source>
</evidence>
<dbReference type="Proteomes" id="UP000663833">
    <property type="component" value="Unassembled WGS sequence"/>
</dbReference>
<dbReference type="EMBL" id="CAJOBS010004865">
    <property type="protein sequence ID" value="CAF4889466.1"/>
    <property type="molecule type" value="Genomic_DNA"/>
</dbReference>
<comment type="caution">
    <text evidence="2">The sequence shown here is derived from an EMBL/GenBank/DDBJ whole genome shotgun (WGS) entry which is preliminary data.</text>
</comment>
<feature type="signal peptide" evidence="1">
    <location>
        <begin position="1"/>
        <end position="19"/>
    </location>
</feature>
<evidence type="ECO:0000313" key="6">
    <source>
        <dbReference type="EMBL" id="CAF3659424.1"/>
    </source>
</evidence>
<dbReference type="Proteomes" id="UP000663848">
    <property type="component" value="Unassembled WGS sequence"/>
</dbReference>
<evidence type="ECO:0000313" key="9">
    <source>
        <dbReference type="EMBL" id="CAF4532559.1"/>
    </source>
</evidence>
<reference evidence="2" key="1">
    <citation type="submission" date="2021-02" db="EMBL/GenBank/DDBJ databases">
        <authorList>
            <person name="Nowell W R."/>
        </authorList>
    </citation>
    <scope>NUCLEOTIDE SEQUENCE</scope>
</reference>
<evidence type="ECO:0000313" key="4">
    <source>
        <dbReference type="EMBL" id="CAF3440893.1"/>
    </source>
</evidence>
<protein>
    <submittedName>
        <fullName evidence="2">Uncharacterized protein</fullName>
    </submittedName>
</protein>
<dbReference type="Proteomes" id="UP000663825">
    <property type="component" value="Unassembled WGS sequence"/>
</dbReference>
<dbReference type="Proteomes" id="UP000663838">
    <property type="component" value="Unassembled WGS sequence"/>
</dbReference>
<dbReference type="EMBL" id="CAJNYV010001854">
    <property type="protein sequence ID" value="CAF3440893.1"/>
    <property type="molecule type" value="Genomic_DNA"/>
</dbReference>
<dbReference type="OrthoDB" id="10033534at2759"/>
<keyword evidence="1" id="KW-0732">Signal</keyword>
<gene>
    <name evidence="6" type="ORF">FME351_LOCUS24966</name>
    <name evidence="3" type="ORF">GRG538_LOCUS7575</name>
    <name evidence="9" type="ORF">HFQ381_LOCUS29819</name>
    <name evidence="4" type="ORF">KIK155_LOCUS11630</name>
    <name evidence="5" type="ORF">LUA448_LOCUS30859</name>
    <name evidence="10" type="ORF">QYT958_LOCUS26970</name>
    <name evidence="2" type="ORF">TIS948_LOCUS7565</name>
    <name evidence="11" type="ORF">TOA249_LOCUS29886</name>
    <name evidence="8" type="ORF">TSG867_LOCUS23057</name>
    <name evidence="7" type="ORF">UJA718_LOCUS25748</name>
</gene>
<dbReference type="Proteomes" id="UP000663869">
    <property type="component" value="Unassembled WGS sequence"/>
</dbReference>